<accession>A0A7S2Y6S4</accession>
<dbReference type="EMBL" id="HBHT01011219">
    <property type="protein sequence ID" value="CAD9955913.1"/>
    <property type="molecule type" value="Transcribed_RNA"/>
</dbReference>
<feature type="region of interest" description="Disordered" evidence="1">
    <location>
        <begin position="1"/>
        <end position="160"/>
    </location>
</feature>
<gene>
    <name evidence="2" type="ORF">APAL1065_LOCUS7548</name>
</gene>
<feature type="compositionally biased region" description="Acidic residues" evidence="1">
    <location>
        <begin position="150"/>
        <end position="160"/>
    </location>
</feature>
<organism evidence="2">
    <name type="scientific">Entomoneis paludosa</name>
    <dbReference type="NCBI Taxonomy" id="265537"/>
    <lineage>
        <taxon>Eukaryota</taxon>
        <taxon>Sar</taxon>
        <taxon>Stramenopiles</taxon>
        <taxon>Ochrophyta</taxon>
        <taxon>Bacillariophyta</taxon>
        <taxon>Bacillariophyceae</taxon>
        <taxon>Bacillariophycidae</taxon>
        <taxon>Entomoneidaceae</taxon>
        <taxon>Entomoneis</taxon>
    </lineage>
</organism>
<feature type="compositionally biased region" description="Basic and acidic residues" evidence="1">
    <location>
        <begin position="43"/>
        <end position="65"/>
    </location>
</feature>
<reference evidence="2" key="1">
    <citation type="submission" date="2021-01" db="EMBL/GenBank/DDBJ databases">
        <authorList>
            <person name="Corre E."/>
            <person name="Pelletier E."/>
            <person name="Niang G."/>
            <person name="Scheremetjew M."/>
            <person name="Finn R."/>
            <person name="Kale V."/>
            <person name="Holt S."/>
            <person name="Cochrane G."/>
            <person name="Meng A."/>
            <person name="Brown T."/>
            <person name="Cohen L."/>
        </authorList>
    </citation>
    <scope>NUCLEOTIDE SEQUENCE</scope>
    <source>
        <strain evidence="2">CCMP125</strain>
    </source>
</reference>
<dbReference type="AlphaFoldDB" id="A0A7S2Y6S4"/>
<evidence type="ECO:0000256" key="1">
    <source>
        <dbReference type="SAM" id="MobiDB-lite"/>
    </source>
</evidence>
<feature type="compositionally biased region" description="Polar residues" evidence="1">
    <location>
        <begin position="1"/>
        <end position="25"/>
    </location>
</feature>
<sequence length="160" mass="17261">MPPSAITATSNGNHAESNQNDTTRNSTDESVDHPATSSQTGTNKDEKHTTLDKDEAPLDSSEFHDPQPSPPAEQTSSSRSLLPWPMSPFQKSPPASLPHSSMPLRDDQNSLEMPTLTISPHDHPSRRSSVLAAEEPDAAAVESLLTPESDVPDTEDKDDQ</sequence>
<protein>
    <submittedName>
        <fullName evidence="2">Uncharacterized protein</fullName>
    </submittedName>
</protein>
<evidence type="ECO:0000313" key="2">
    <source>
        <dbReference type="EMBL" id="CAD9955913.1"/>
    </source>
</evidence>
<name>A0A7S2Y6S4_9STRA</name>
<proteinExistence type="predicted"/>